<evidence type="ECO:0000313" key="1">
    <source>
        <dbReference type="EMBL" id="AAF79786.1"/>
    </source>
</evidence>
<protein>
    <submittedName>
        <fullName evidence="1">T32E20.16</fullName>
    </submittedName>
</protein>
<dbReference type="EMBL" id="AC020646">
    <property type="protein sequence ID" value="AAF79786.1"/>
    <property type="molecule type" value="Genomic_DNA"/>
</dbReference>
<reference evidence="1" key="3">
    <citation type="submission" date="2000-06" db="EMBL/GenBank/DDBJ databases">
        <authorList>
            <person name="Cheuk R."/>
            <person name="Shinn P."/>
            <person name="Brooks S."/>
            <person name="Buehler E."/>
            <person name="Chao Q."/>
            <person name="Johnson-Hopson C."/>
            <person name="Khan S."/>
            <person name="Kim C."/>
            <person name="Altafi H."/>
            <person name="Bei B."/>
            <person name="Chin C."/>
            <person name="Chiou J."/>
            <person name="Choi E."/>
            <person name="Conn L."/>
            <person name="Conway A."/>
            <person name="Gonzalez A."/>
            <person name="Hansen N."/>
            <person name="Howing B."/>
            <person name="Koo T."/>
            <person name="Lam B."/>
            <person name="Lee J."/>
            <person name="Lenz C."/>
            <person name="Li J."/>
            <person name="Liu A."/>
            <person name="Liu J."/>
            <person name="Liu S."/>
            <person name="Mukharsky N."/>
            <person name="Nguyen M."/>
            <person name="Palm C."/>
            <person name="Pham P."/>
            <person name="Sakano H."/>
            <person name="Schwartz J."/>
            <person name="Southwick A."/>
            <person name="Thaveri A."/>
            <person name="Toriumi M."/>
            <person name="Vaysberg M."/>
            <person name="Yu G."/>
            <person name="Davis R."/>
            <person name="Federspiel N."/>
            <person name="Theologis A."/>
            <person name="Ecker J."/>
        </authorList>
    </citation>
    <scope>NUCLEOTIDE SEQUENCE</scope>
</reference>
<dbReference type="AlphaFoldDB" id="Q9LPA4"/>
<organism evidence="1">
    <name type="scientific">Arabidopsis thaliana</name>
    <name type="common">Mouse-ear cress</name>
    <dbReference type="NCBI Taxonomy" id="3702"/>
    <lineage>
        <taxon>Eukaryota</taxon>
        <taxon>Viridiplantae</taxon>
        <taxon>Streptophyta</taxon>
        <taxon>Embryophyta</taxon>
        <taxon>Tracheophyta</taxon>
        <taxon>Spermatophyta</taxon>
        <taxon>Magnoliopsida</taxon>
        <taxon>eudicotyledons</taxon>
        <taxon>Gunneridae</taxon>
        <taxon>Pentapetalae</taxon>
        <taxon>rosids</taxon>
        <taxon>malvids</taxon>
        <taxon>Brassicales</taxon>
        <taxon>Brassicaceae</taxon>
        <taxon>Camelineae</taxon>
        <taxon>Arabidopsis</taxon>
    </lineage>
</organism>
<proteinExistence type="predicted"/>
<accession>Q9LPA4</accession>
<dbReference type="InterPro" id="IPR004242">
    <property type="entry name" value="Transposase_21"/>
</dbReference>
<dbReference type="Pfam" id="PF02992">
    <property type="entry name" value="Transposase_21"/>
    <property type="match status" value="1"/>
</dbReference>
<reference evidence="1" key="2">
    <citation type="submission" date="2000-02" db="EMBL/GenBank/DDBJ databases">
        <title>Genomic sequence for Arabidopsis thaliana BAC T32E20 from chromosome I.</title>
        <authorList>
            <person name="Shinn P."/>
            <person name="Brooks S."/>
            <person name="Buehler E."/>
            <person name="Chao Q."/>
            <person name="Johnson-Hopson C."/>
            <person name="Khan S."/>
            <person name="Kim C."/>
            <person name="Altafi H."/>
            <person name="Bei Q."/>
            <person name="Chin C."/>
            <person name="Chiou J."/>
            <person name="Choi E."/>
            <person name="Conn L."/>
            <person name="Conway A."/>
            <person name="Gonzales A."/>
            <person name="Hansen N."/>
            <person name="Howing B."/>
            <person name="Koo T."/>
            <person name="Lam B."/>
            <person name="Lee J."/>
            <person name="Lenz C."/>
            <person name="Li J."/>
            <person name="Liu A."/>
            <person name="Liu K."/>
            <person name="Liu S."/>
            <person name="Mukharsky N."/>
            <person name="Nguyen M."/>
            <person name="Palm C."/>
            <person name="Pham P."/>
            <person name="Sakano H."/>
            <person name="Schwartz J."/>
            <person name="Southwick A."/>
            <person name="Thaveri A."/>
            <person name="Toriumi M."/>
            <person name="Vaysberg M."/>
            <person name="Yu G."/>
            <person name="Federspiel N.A."/>
            <person name="Theologis A."/>
            <person name="Ecker J.R."/>
        </authorList>
    </citation>
    <scope>NUCLEOTIDE SEQUENCE</scope>
</reference>
<name>Q9LPA4_ARATH</name>
<reference key="1">
    <citation type="journal article" date="2000" name="Nature">
        <title>Sequence and analysis of chromosome 1 of the plant Arabidopsis thaliana.</title>
        <authorList>
            <person name="Theologis A."/>
            <person name="Ecker J.R."/>
            <person name="Palm C.J."/>
            <person name="Federspiel N.A."/>
            <person name="Kaul S."/>
            <person name="White O."/>
            <person name="Alonso J."/>
            <person name="Altafi H."/>
            <person name="Araujo R."/>
            <person name="Bowman C.L."/>
            <person name="Brooks S.Y."/>
            <person name="Buehler E."/>
            <person name="Chan A."/>
            <person name="Chao Q."/>
            <person name="Chen H."/>
            <person name="Cheuk R.F."/>
            <person name="Chin C.W."/>
            <person name="Chung M.K."/>
            <person name="Conn L."/>
            <person name="Conway A.B."/>
            <person name="Conway A.R."/>
            <person name="Creasy T.H."/>
            <person name="Dewar K."/>
            <person name="Dunn P."/>
            <person name="Etgu P."/>
            <person name="Feldblyum T.V."/>
            <person name="Feng J."/>
            <person name="Fong B."/>
            <person name="Fujii C.Y."/>
            <person name="Gill J.E."/>
            <person name="Goldsmith A.D."/>
            <person name="Haas B."/>
            <person name="Hansen N.F."/>
            <person name="Hughes B."/>
            <person name="Huizar L."/>
            <person name="Hunter J.L."/>
            <person name="Jenkins J."/>
            <person name="Johnson-Hopson C."/>
            <person name="Khan S."/>
            <person name="Khaykin E."/>
            <person name="Kim C.J."/>
            <person name="Koo H.L."/>
            <person name="Kremenetskaia I."/>
            <person name="Kurtz D.B."/>
            <person name="Kwan A."/>
            <person name="Lam B."/>
            <person name="Langin-Hooper S."/>
            <person name="Lee A."/>
            <person name="Lee J.M."/>
            <person name="Lenz C.A."/>
            <person name="Li J.H."/>
            <person name="Li Y."/>
            <person name="Lin X."/>
            <person name="Liu S.X."/>
            <person name="Liu Z.A."/>
            <person name="Luros J.S."/>
            <person name="Maiti R."/>
            <person name="Marziali A."/>
            <person name="Militscher J."/>
            <person name="Miranda M."/>
            <person name="Nguyen M."/>
            <person name="Nierman W.C."/>
            <person name="Osborne B.I."/>
            <person name="Pai G."/>
            <person name="Peterson J."/>
            <person name="Pham P.K."/>
            <person name="Rizzo M."/>
            <person name="Rooney T."/>
            <person name="Rowley D."/>
            <person name="Sakano H."/>
            <person name="Salzberg S.L."/>
            <person name="Schwartz J.R."/>
            <person name="Shinn P."/>
            <person name="Southwick A.M."/>
            <person name="Sun H."/>
            <person name="Tallon L.J."/>
            <person name="Tambunga G."/>
            <person name="Toriumi M.J."/>
            <person name="Town C.D."/>
            <person name="Utterback T."/>
            <person name="Van Aken S."/>
            <person name="Vaysberg M."/>
            <person name="Vysotskaia V.S."/>
            <person name="Walker M."/>
            <person name="Wu D."/>
            <person name="Yu G."/>
            <person name="Fraser C.M."/>
            <person name="Venter J.C."/>
            <person name="Davis R.W."/>
        </authorList>
    </citation>
    <scope>NUCLEOTIDE SEQUENCE [LARGE SCALE GENOMIC DNA]</scope>
    <source>
        <strain>cv. Columbia</strain>
    </source>
</reference>
<sequence>MVTLVYQFQSILVHGPEYLRRSLDVFLQSLIHELQTLWSEGVVAYDTINNFPAYGMLYGWTTHGRLSCPYYQDTINAFQLKHGKKSCWFDCHRRSSNRQKVKQGYSTAQSVARQLGGRVSGRVTVKNCRN</sequence>